<protein>
    <submittedName>
        <fullName evidence="1">Uncharacterized protein</fullName>
    </submittedName>
</protein>
<dbReference type="InterPro" id="IPR058064">
    <property type="entry name" value="STM2901-like"/>
</dbReference>
<dbReference type="RefSeq" id="WP_217139170.1">
    <property type="nucleotide sequence ID" value="NZ_JAFMOU010000072.1"/>
</dbReference>
<reference evidence="1 2" key="1">
    <citation type="submission" date="2021-03" db="EMBL/GenBank/DDBJ databases">
        <title>Five novel Rahnella species.</title>
        <authorList>
            <person name="Brady C."/>
            <person name="Asselin J."/>
            <person name="Beer S."/>
            <person name="Bruberg M.B."/>
            <person name="Crampton B."/>
            <person name="Venter S."/>
            <person name="Arnold D."/>
            <person name="Denman S."/>
        </authorList>
    </citation>
    <scope>NUCLEOTIDE SEQUENCE [LARGE SCALE GENOMIC DNA]</scope>
    <source>
        <strain evidence="1 2">L72c</strain>
    </source>
</reference>
<dbReference type="NCBIfam" id="NF045926">
    <property type="entry name" value="STM2901_fam"/>
    <property type="match status" value="1"/>
</dbReference>
<proteinExistence type="predicted"/>
<evidence type="ECO:0000313" key="1">
    <source>
        <dbReference type="EMBL" id="MBU9837327.1"/>
    </source>
</evidence>
<dbReference type="Proteomes" id="UP000699865">
    <property type="component" value="Unassembled WGS sequence"/>
</dbReference>
<comment type="caution">
    <text evidence="1">The sequence shown here is derived from an EMBL/GenBank/DDBJ whole genome shotgun (WGS) entry which is preliminary data.</text>
</comment>
<name>A0ABS6L661_9GAMM</name>
<dbReference type="EMBL" id="JAFMOU010000072">
    <property type="protein sequence ID" value="MBU9837327.1"/>
    <property type="molecule type" value="Genomic_DNA"/>
</dbReference>
<keyword evidence="2" id="KW-1185">Reference proteome</keyword>
<dbReference type="InterPro" id="IPR058522">
    <property type="entry name" value="DUF8209"/>
</dbReference>
<dbReference type="Pfam" id="PF26636">
    <property type="entry name" value="DUF8209"/>
    <property type="match status" value="1"/>
</dbReference>
<evidence type="ECO:0000313" key="2">
    <source>
        <dbReference type="Proteomes" id="UP000699865"/>
    </source>
</evidence>
<organism evidence="1 2">
    <name type="scientific">Rahnella perminowiae</name>
    <dbReference type="NCBI Taxonomy" id="2816244"/>
    <lineage>
        <taxon>Bacteria</taxon>
        <taxon>Pseudomonadati</taxon>
        <taxon>Pseudomonadota</taxon>
        <taxon>Gammaproteobacteria</taxon>
        <taxon>Enterobacterales</taxon>
        <taxon>Yersiniaceae</taxon>
        <taxon>Rahnella</taxon>
    </lineage>
</organism>
<sequence>MDTTEELGGTYFYHGHANVTAPELFNLIFIESLSDYLGLDTSATVMIIIGQPWIPVSGKLSAATNTPGTSVISKIARAMFKEKRLPFGVRLEAPMGKGSKMKMVPTSKIAPFIGRWTPWLGYAQIVIMLELVSKRTRNKYNLIARPSDRIVWPSF</sequence>
<accession>A0ABS6L661</accession>
<gene>
    <name evidence="1" type="ORF">J1786_21230</name>
</gene>